<keyword evidence="3" id="KW-1185">Reference proteome</keyword>
<comment type="caution">
    <text evidence="2">The sequence shown here is derived from an EMBL/GenBank/DDBJ whole genome shotgun (WGS) entry which is preliminary data.</text>
</comment>
<reference evidence="2" key="2">
    <citation type="submission" date="2020-11" db="EMBL/GenBank/DDBJ databases">
        <authorList>
            <person name="McCartney M.A."/>
            <person name="Auch B."/>
            <person name="Kono T."/>
            <person name="Mallez S."/>
            <person name="Becker A."/>
            <person name="Gohl D.M."/>
            <person name="Silverstein K.A.T."/>
            <person name="Koren S."/>
            <person name="Bechman K.B."/>
            <person name="Herman A."/>
            <person name="Abrahante J.E."/>
            <person name="Garbe J."/>
        </authorList>
    </citation>
    <scope>NUCLEOTIDE SEQUENCE</scope>
    <source>
        <strain evidence="2">Duluth1</strain>
        <tissue evidence="2">Whole animal</tissue>
    </source>
</reference>
<gene>
    <name evidence="2" type="ORF">DPMN_073598</name>
</gene>
<dbReference type="AlphaFoldDB" id="A0A9D4BZB1"/>
<name>A0A9D4BZB1_DREPO</name>
<keyword evidence="1" id="KW-0812">Transmembrane</keyword>
<reference evidence="2" key="1">
    <citation type="journal article" date="2019" name="bioRxiv">
        <title>The Genome of the Zebra Mussel, Dreissena polymorpha: A Resource for Invasive Species Research.</title>
        <authorList>
            <person name="McCartney M.A."/>
            <person name="Auch B."/>
            <person name="Kono T."/>
            <person name="Mallez S."/>
            <person name="Zhang Y."/>
            <person name="Obille A."/>
            <person name="Becker A."/>
            <person name="Abrahante J.E."/>
            <person name="Garbe J."/>
            <person name="Badalamenti J.P."/>
            <person name="Herman A."/>
            <person name="Mangelson H."/>
            <person name="Liachko I."/>
            <person name="Sullivan S."/>
            <person name="Sone E.D."/>
            <person name="Koren S."/>
            <person name="Silverstein K.A.T."/>
            <person name="Beckman K.B."/>
            <person name="Gohl D.M."/>
        </authorList>
    </citation>
    <scope>NUCLEOTIDE SEQUENCE</scope>
    <source>
        <strain evidence="2">Duluth1</strain>
        <tissue evidence="2">Whole animal</tissue>
    </source>
</reference>
<dbReference type="EMBL" id="JAIWYP010000014">
    <property type="protein sequence ID" value="KAH3713796.1"/>
    <property type="molecule type" value="Genomic_DNA"/>
</dbReference>
<organism evidence="2 3">
    <name type="scientific">Dreissena polymorpha</name>
    <name type="common">Zebra mussel</name>
    <name type="synonym">Mytilus polymorpha</name>
    <dbReference type="NCBI Taxonomy" id="45954"/>
    <lineage>
        <taxon>Eukaryota</taxon>
        <taxon>Metazoa</taxon>
        <taxon>Spiralia</taxon>
        <taxon>Lophotrochozoa</taxon>
        <taxon>Mollusca</taxon>
        <taxon>Bivalvia</taxon>
        <taxon>Autobranchia</taxon>
        <taxon>Heteroconchia</taxon>
        <taxon>Euheterodonta</taxon>
        <taxon>Imparidentia</taxon>
        <taxon>Neoheterodontei</taxon>
        <taxon>Myida</taxon>
        <taxon>Dreissenoidea</taxon>
        <taxon>Dreissenidae</taxon>
        <taxon>Dreissena</taxon>
    </lineage>
</organism>
<proteinExistence type="predicted"/>
<feature type="transmembrane region" description="Helical" evidence="1">
    <location>
        <begin position="33"/>
        <end position="50"/>
    </location>
</feature>
<keyword evidence="1" id="KW-1133">Transmembrane helix</keyword>
<accession>A0A9D4BZB1</accession>
<evidence type="ECO:0000313" key="3">
    <source>
        <dbReference type="Proteomes" id="UP000828390"/>
    </source>
</evidence>
<dbReference type="Proteomes" id="UP000828390">
    <property type="component" value="Unassembled WGS sequence"/>
</dbReference>
<evidence type="ECO:0000313" key="2">
    <source>
        <dbReference type="EMBL" id="KAH3713796.1"/>
    </source>
</evidence>
<protein>
    <submittedName>
        <fullName evidence="2">Uncharacterized protein</fullName>
    </submittedName>
</protein>
<evidence type="ECO:0000256" key="1">
    <source>
        <dbReference type="SAM" id="Phobius"/>
    </source>
</evidence>
<keyword evidence="1" id="KW-0472">Membrane</keyword>
<sequence>METQAVQVVDELYKNSVTESSESASNIGVERELYSAPCFAFMFYLLIWVLKDNGARVSRSNAVMEKAL</sequence>